<feature type="region of interest" description="Disordered" evidence="1">
    <location>
        <begin position="192"/>
        <end position="232"/>
    </location>
</feature>
<accession>A0A086SVJ2</accession>
<feature type="compositionally biased region" description="Basic and acidic residues" evidence="1">
    <location>
        <begin position="218"/>
        <end position="232"/>
    </location>
</feature>
<proteinExistence type="predicted"/>
<name>A0A086SVJ2_HAPC1</name>
<dbReference type="Pfam" id="PF05508">
    <property type="entry name" value="Ran-binding"/>
    <property type="match status" value="1"/>
</dbReference>
<dbReference type="EMBL" id="JPKY01000145">
    <property type="protein sequence ID" value="KFH41124.1"/>
    <property type="molecule type" value="Genomic_DNA"/>
</dbReference>
<dbReference type="GO" id="GO:0005634">
    <property type="term" value="C:nucleus"/>
    <property type="evidence" value="ECO:0007669"/>
    <property type="project" value="TreeGrafter"/>
</dbReference>
<protein>
    <submittedName>
        <fullName evidence="2">Ran-specific GTPase-activating protein-like protein</fullName>
    </submittedName>
</protein>
<dbReference type="GO" id="GO:0005737">
    <property type="term" value="C:cytoplasm"/>
    <property type="evidence" value="ECO:0007669"/>
    <property type="project" value="TreeGrafter"/>
</dbReference>
<dbReference type="PANTHER" id="PTHR31010">
    <property type="entry name" value="RAN-SPECIFIC GTPASE-ACTIVATING PROTEIN 30-RELATED"/>
    <property type="match status" value="1"/>
</dbReference>
<keyword evidence="3" id="KW-1185">Reference proteome</keyword>
<feature type="compositionally biased region" description="Polar residues" evidence="1">
    <location>
        <begin position="204"/>
        <end position="217"/>
    </location>
</feature>
<dbReference type="OrthoDB" id="512915at2759"/>
<comment type="caution">
    <text evidence="2">The sequence shown here is derived from an EMBL/GenBank/DDBJ whole genome shotgun (WGS) entry which is preliminary data.</text>
</comment>
<feature type="region of interest" description="Disordered" evidence="1">
    <location>
        <begin position="347"/>
        <end position="366"/>
    </location>
</feature>
<dbReference type="GO" id="GO:0030695">
    <property type="term" value="F:GTPase regulator activity"/>
    <property type="evidence" value="ECO:0007669"/>
    <property type="project" value="TreeGrafter"/>
</dbReference>
<dbReference type="PANTHER" id="PTHR31010:SF2">
    <property type="entry name" value="RAN-SPECIFIC GTPASE-ACTIVATING PROTEIN 30"/>
    <property type="match status" value="1"/>
</dbReference>
<dbReference type="Proteomes" id="UP000029964">
    <property type="component" value="Unassembled WGS sequence"/>
</dbReference>
<evidence type="ECO:0000256" key="1">
    <source>
        <dbReference type="SAM" id="MobiDB-lite"/>
    </source>
</evidence>
<dbReference type="HOGENOM" id="CLU_014536_1_0_1"/>
<feature type="compositionally biased region" description="Low complexity" evidence="1">
    <location>
        <begin position="347"/>
        <end position="356"/>
    </location>
</feature>
<sequence>MEHLLATIGNQAVNYAIRQGIALTSRYAVGQCSRLLTTVDDQETYSRLVALQKQLDSKIKVIAPTIDLVEFRSGRGNVFLDSAVPLTKSLRREIVALGQRIEIIASAHENMSSPASRSKTSSGRKRSETLEIISDIEDLLNRIDRDIPLLQLAITASGEILSSSLPAGISPSRLLQASTLLIVGDTQFAQTPTHHVQQAAEAGTPSTDKPTASGNSAQDDKRPYGLGEGDRKPIWQEVIHKARVRLCRNPMESSQSTTDDGLPPSNRGAEYSYSLQILEDQDDGRAHDAEWNPDSTPENVPIEERIPIHQISKLFYADSGRLLNIGSEDQDGKSPVLLLKRDVEALPPSLEVSSPPENGPGNSRYERPGILETEVDNAQAEIDQQLLEESIVEQAPSSHVRSNGFPKHLDPEWIAMQMFEEDVDIDGSSTGDDDPGFIEGNCTHSPTSMPAAVNARRSLDSQLTLEAQIKNLSLRSASGEGMVNPISGEETARQPVAENMVARSPFGAITTSLSLIEMLIRLASLQEFQQASHLSIPDHIMTFFLEETSTTGLVGEAQWKARAEAKRRVGFDPYSDGPKE</sequence>
<organism evidence="2 3">
    <name type="scientific">Hapsidospora chrysogenum (strain ATCC 11550 / CBS 779.69 / DSM 880 / IAM 14645 / JCM 23072 / IMI 49137)</name>
    <name type="common">Acremonium chrysogenum</name>
    <dbReference type="NCBI Taxonomy" id="857340"/>
    <lineage>
        <taxon>Eukaryota</taxon>
        <taxon>Fungi</taxon>
        <taxon>Dikarya</taxon>
        <taxon>Ascomycota</taxon>
        <taxon>Pezizomycotina</taxon>
        <taxon>Sordariomycetes</taxon>
        <taxon>Hypocreomycetidae</taxon>
        <taxon>Hypocreales</taxon>
        <taxon>Bionectriaceae</taxon>
        <taxon>Hapsidospora</taxon>
    </lineage>
</organism>
<evidence type="ECO:0000313" key="3">
    <source>
        <dbReference type="Proteomes" id="UP000029964"/>
    </source>
</evidence>
<feature type="region of interest" description="Disordered" evidence="1">
    <location>
        <begin position="246"/>
        <end position="269"/>
    </location>
</feature>
<dbReference type="AlphaFoldDB" id="A0A086SVJ2"/>
<reference evidence="3" key="1">
    <citation type="journal article" date="2014" name="Genome Announc.">
        <title>Genome sequence and annotation of Acremonium chrysogenum, producer of the beta-lactam antibiotic cephalosporin C.</title>
        <authorList>
            <person name="Terfehr D."/>
            <person name="Dahlmann T.A."/>
            <person name="Specht T."/>
            <person name="Zadra I."/>
            <person name="Kuernsteiner H."/>
            <person name="Kueck U."/>
        </authorList>
    </citation>
    <scope>NUCLEOTIDE SEQUENCE [LARGE SCALE GENOMIC DNA]</scope>
    <source>
        <strain evidence="3">ATCC 11550 / CBS 779.69 / DSM 880 / IAM 14645 / JCM 23072 / IMI 49137</strain>
    </source>
</reference>
<evidence type="ECO:0000313" key="2">
    <source>
        <dbReference type="EMBL" id="KFH41124.1"/>
    </source>
</evidence>
<gene>
    <name evidence="2" type="ORF">ACRE_081660</name>
</gene>
<dbReference type="InterPro" id="IPR008812">
    <property type="entry name" value="Ran_GTP-bd-rel"/>
</dbReference>